<dbReference type="AlphaFoldDB" id="A0A3P7J0I2"/>
<keyword evidence="4" id="KW-0520">NAD</keyword>
<dbReference type="PANTHER" id="PTHR11085:SF6">
    <property type="entry name" value="NAD-DEPENDENT PROTEIN DEACETYLASE SIRTUIN-2"/>
    <property type="match status" value="1"/>
</dbReference>
<dbReference type="EMBL" id="UYYB01102578">
    <property type="protein sequence ID" value="VDM78661.1"/>
    <property type="molecule type" value="Genomic_DNA"/>
</dbReference>
<organism evidence="9 10">
    <name type="scientific">Strongylus vulgaris</name>
    <name type="common">Blood worm</name>
    <dbReference type="NCBI Taxonomy" id="40348"/>
    <lineage>
        <taxon>Eukaryota</taxon>
        <taxon>Metazoa</taxon>
        <taxon>Ecdysozoa</taxon>
        <taxon>Nematoda</taxon>
        <taxon>Chromadorea</taxon>
        <taxon>Rhabditida</taxon>
        <taxon>Rhabditina</taxon>
        <taxon>Rhabditomorpha</taxon>
        <taxon>Strongyloidea</taxon>
        <taxon>Strongylidae</taxon>
        <taxon>Strongylus</taxon>
    </lineage>
</organism>
<name>A0A3P7J0I2_STRVU</name>
<dbReference type="GO" id="GO:0070403">
    <property type="term" value="F:NAD+ binding"/>
    <property type="evidence" value="ECO:0007669"/>
    <property type="project" value="InterPro"/>
</dbReference>
<dbReference type="InterPro" id="IPR026590">
    <property type="entry name" value="Ssirtuin_cat_dom"/>
</dbReference>
<feature type="domain" description="Deacetylase sirtuin-type" evidence="8">
    <location>
        <begin position="1"/>
        <end position="169"/>
    </location>
</feature>
<dbReference type="GO" id="GO:0046872">
    <property type="term" value="F:metal ion binding"/>
    <property type="evidence" value="ECO:0007669"/>
    <property type="project" value="UniProtKB-KW"/>
</dbReference>
<reference evidence="9 10" key="1">
    <citation type="submission" date="2018-11" db="EMBL/GenBank/DDBJ databases">
        <authorList>
            <consortium name="Pathogen Informatics"/>
        </authorList>
    </citation>
    <scope>NUCLEOTIDE SEQUENCE [LARGE SCALE GENOMIC DNA]</scope>
</reference>
<keyword evidence="10" id="KW-1185">Reference proteome</keyword>
<keyword evidence="1" id="KW-0808">Transferase</keyword>
<evidence type="ECO:0000259" key="8">
    <source>
        <dbReference type="PROSITE" id="PS50305"/>
    </source>
</evidence>
<evidence type="ECO:0000256" key="6">
    <source>
        <dbReference type="ARBA" id="ARBA00048905"/>
    </source>
</evidence>
<comment type="catalytic activity">
    <reaction evidence="5">
        <text>N(6)-hexadecanoyl-L-lysyl-[protein] + NAD(+) + H2O = 2''-O-hexadecanoyl-ADP-D-ribose + nicotinamide + L-lysyl-[protein]</text>
        <dbReference type="Rhea" id="RHEA:70563"/>
        <dbReference type="Rhea" id="RHEA-COMP:9752"/>
        <dbReference type="Rhea" id="RHEA-COMP:14175"/>
        <dbReference type="ChEBI" id="CHEBI:15377"/>
        <dbReference type="ChEBI" id="CHEBI:17154"/>
        <dbReference type="ChEBI" id="CHEBI:29969"/>
        <dbReference type="ChEBI" id="CHEBI:57540"/>
        <dbReference type="ChEBI" id="CHEBI:138936"/>
        <dbReference type="ChEBI" id="CHEBI:189673"/>
    </reaction>
    <physiologicalReaction direction="left-to-right" evidence="5">
        <dbReference type="Rhea" id="RHEA:70564"/>
    </physiologicalReaction>
</comment>
<evidence type="ECO:0000256" key="1">
    <source>
        <dbReference type="ARBA" id="ARBA00022679"/>
    </source>
</evidence>
<gene>
    <name evidence="9" type="ORF">SVUK_LOCUS13659</name>
</gene>
<accession>A0A3P7J0I2</accession>
<dbReference type="InterPro" id="IPR029035">
    <property type="entry name" value="DHS-like_NAD/FAD-binding_dom"/>
</dbReference>
<feature type="binding site" evidence="7">
    <location>
        <position position="72"/>
    </location>
    <ligand>
        <name>Zn(2+)</name>
        <dbReference type="ChEBI" id="CHEBI:29105"/>
    </ligand>
</feature>
<dbReference type="PROSITE" id="PS50305">
    <property type="entry name" value="SIRTUIN"/>
    <property type="match status" value="1"/>
</dbReference>
<comment type="catalytic activity">
    <reaction evidence="6">
        <text>N(6)-tetradecanoyl-L-lysyl-[protein] + NAD(+) + H2O = 2''-O-tetradecanoyl-ADP-D-ribose + nicotinamide + L-lysyl-[protein]</text>
        <dbReference type="Rhea" id="RHEA:70567"/>
        <dbReference type="Rhea" id="RHEA-COMP:9752"/>
        <dbReference type="Rhea" id="RHEA-COMP:15437"/>
        <dbReference type="ChEBI" id="CHEBI:15377"/>
        <dbReference type="ChEBI" id="CHEBI:17154"/>
        <dbReference type="ChEBI" id="CHEBI:29969"/>
        <dbReference type="ChEBI" id="CHEBI:57540"/>
        <dbReference type="ChEBI" id="CHEBI:141129"/>
        <dbReference type="ChEBI" id="CHEBI:189674"/>
    </reaction>
    <physiologicalReaction direction="left-to-right" evidence="6">
        <dbReference type="Rhea" id="RHEA:70568"/>
    </physiologicalReaction>
</comment>
<evidence type="ECO:0000256" key="2">
    <source>
        <dbReference type="ARBA" id="ARBA00022723"/>
    </source>
</evidence>
<evidence type="ECO:0000256" key="7">
    <source>
        <dbReference type="PROSITE-ProRule" id="PRU00236"/>
    </source>
</evidence>
<dbReference type="Pfam" id="PF02146">
    <property type="entry name" value="SIR2"/>
    <property type="match status" value="1"/>
</dbReference>
<feature type="binding site" evidence="7">
    <location>
        <position position="49"/>
    </location>
    <ligand>
        <name>Zn(2+)</name>
        <dbReference type="ChEBI" id="CHEBI:29105"/>
    </ligand>
</feature>
<dbReference type="InterPro" id="IPR050134">
    <property type="entry name" value="NAD-dep_sirtuin_deacylases"/>
</dbReference>
<feature type="active site" description="Proton acceptor" evidence="7">
    <location>
        <position position="38"/>
    </location>
</feature>
<evidence type="ECO:0000313" key="10">
    <source>
        <dbReference type="Proteomes" id="UP000270094"/>
    </source>
</evidence>
<dbReference type="SUPFAM" id="SSF52467">
    <property type="entry name" value="DHS-like NAD/FAD-binding domain"/>
    <property type="match status" value="2"/>
</dbReference>
<dbReference type="GO" id="GO:0005634">
    <property type="term" value="C:nucleus"/>
    <property type="evidence" value="ECO:0007669"/>
    <property type="project" value="TreeGrafter"/>
</dbReference>
<dbReference type="GO" id="GO:0017136">
    <property type="term" value="F:histone deacetylase activity, NAD-dependent"/>
    <property type="evidence" value="ECO:0007669"/>
    <property type="project" value="TreeGrafter"/>
</dbReference>
<keyword evidence="3 7" id="KW-0862">Zinc</keyword>
<evidence type="ECO:0000256" key="5">
    <source>
        <dbReference type="ARBA" id="ARBA00048378"/>
    </source>
</evidence>
<dbReference type="PANTHER" id="PTHR11085">
    <property type="entry name" value="NAD-DEPENDENT PROTEIN DEACYLASE SIRTUIN-5, MITOCHONDRIAL-RELATED"/>
    <property type="match status" value="1"/>
</dbReference>
<feature type="binding site" evidence="7">
    <location>
        <position position="46"/>
    </location>
    <ligand>
        <name>Zn(2+)</name>
        <dbReference type="ChEBI" id="CHEBI:29105"/>
    </ligand>
</feature>
<dbReference type="Proteomes" id="UP000270094">
    <property type="component" value="Unassembled WGS sequence"/>
</dbReference>
<feature type="binding site" evidence="7">
    <location>
        <position position="75"/>
    </location>
    <ligand>
        <name>Zn(2+)</name>
        <dbReference type="ChEBI" id="CHEBI:29105"/>
    </ligand>
</feature>
<keyword evidence="2 7" id="KW-0479">Metal-binding</keyword>
<proteinExistence type="predicted"/>
<dbReference type="Gene3D" id="3.40.50.1220">
    <property type="entry name" value="TPP-binding domain"/>
    <property type="match status" value="2"/>
</dbReference>
<evidence type="ECO:0000256" key="3">
    <source>
        <dbReference type="ARBA" id="ARBA00022833"/>
    </source>
</evidence>
<dbReference type="InterPro" id="IPR003000">
    <property type="entry name" value="Sirtuin"/>
</dbReference>
<evidence type="ECO:0000256" key="4">
    <source>
        <dbReference type="ARBA" id="ARBA00023027"/>
    </source>
</evidence>
<protein>
    <recommendedName>
        <fullName evidence="8">Deacetylase sirtuin-type domain-containing protein</fullName>
    </recommendedName>
</protein>
<dbReference type="OrthoDB" id="420264at2759"/>
<sequence length="169" mass="19045">MEFSEVLEVYSVYLIFSQNIDSLEFLTGIPEDKIVTAHGNHRTGTCIGCQTKYDMRWMTERLRDETCKVPSCENCQKVVKPDIVFFNEDLPTDFFQSAIADFPKCDLLLILGTALVVQPFASMIDGNIDSLEFLTGIPEDKIVTAHGNHRTGTCVGCQTKYDMRWMTGA</sequence>
<evidence type="ECO:0000313" key="9">
    <source>
        <dbReference type="EMBL" id="VDM78661.1"/>
    </source>
</evidence>